<keyword evidence="2" id="KW-1185">Reference proteome</keyword>
<dbReference type="EMBL" id="JBHRZI010000013">
    <property type="protein sequence ID" value="MFC3892922.1"/>
    <property type="molecule type" value="Genomic_DNA"/>
</dbReference>
<protein>
    <recommendedName>
        <fullName evidence="3">SseB protein N-terminal domain-containing protein</fullName>
    </recommendedName>
</protein>
<accession>A0ABV8BRR5</accession>
<proteinExistence type="predicted"/>
<evidence type="ECO:0000313" key="1">
    <source>
        <dbReference type="EMBL" id="MFC3892922.1"/>
    </source>
</evidence>
<reference evidence="2" key="1">
    <citation type="journal article" date="2019" name="Int. J. Syst. Evol. Microbiol.">
        <title>The Global Catalogue of Microorganisms (GCM) 10K type strain sequencing project: providing services to taxonomists for standard genome sequencing and annotation.</title>
        <authorList>
            <consortium name="The Broad Institute Genomics Platform"/>
            <consortium name="The Broad Institute Genome Sequencing Center for Infectious Disease"/>
            <person name="Wu L."/>
            <person name="Ma J."/>
        </authorList>
    </citation>
    <scope>NUCLEOTIDE SEQUENCE [LARGE SCALE GENOMIC DNA]</scope>
    <source>
        <strain evidence="2">CGMCC 4.7405</strain>
    </source>
</reference>
<organism evidence="1 2">
    <name type="scientific">Lentzea rhizosphaerae</name>
    <dbReference type="NCBI Taxonomy" id="2041025"/>
    <lineage>
        <taxon>Bacteria</taxon>
        <taxon>Bacillati</taxon>
        <taxon>Actinomycetota</taxon>
        <taxon>Actinomycetes</taxon>
        <taxon>Pseudonocardiales</taxon>
        <taxon>Pseudonocardiaceae</taxon>
        <taxon>Lentzea</taxon>
    </lineage>
</organism>
<gene>
    <name evidence="1" type="ORF">ACFOWZ_15705</name>
</gene>
<evidence type="ECO:0008006" key="3">
    <source>
        <dbReference type="Google" id="ProtNLM"/>
    </source>
</evidence>
<comment type="caution">
    <text evidence="1">The sequence shown here is derived from an EMBL/GenBank/DDBJ whole genome shotgun (WGS) entry which is preliminary data.</text>
</comment>
<dbReference type="Proteomes" id="UP001595690">
    <property type="component" value="Unassembled WGS sequence"/>
</dbReference>
<dbReference type="RefSeq" id="WP_382373021.1">
    <property type="nucleotide sequence ID" value="NZ_JBHRZI010000013.1"/>
</dbReference>
<name>A0ABV8BRR5_9PSEU</name>
<sequence length="205" mass="22005">MREDYFGGEPAQAEVTLLLSMAYENIGITAEERALIASTLDDPDSPDLAAMPSIDEVPPVPYRFSAQAPASAPDPSKADVVLSADAARHGGRRLRRAWREPLDGAPDTAKWVYVLQTSETANLLGAFAGLSGRLWVVLKEKWPLEVVIEGRLLPPYQAAAVTVAPQIWSLQPNRSAPVPVGAKSTFGRSSGTNVTFAPNEPGERT</sequence>
<evidence type="ECO:0000313" key="2">
    <source>
        <dbReference type="Proteomes" id="UP001595690"/>
    </source>
</evidence>